<dbReference type="CDD" id="cd00117">
    <property type="entry name" value="TFP"/>
    <property type="match status" value="1"/>
</dbReference>
<name>A0A2C9LSR6_BIOGL</name>
<reference evidence="2" key="1">
    <citation type="submission" date="2020-05" db="UniProtKB">
        <authorList>
            <consortium name="EnsemblMetazoa"/>
        </authorList>
    </citation>
    <scope>IDENTIFICATION</scope>
    <source>
        <strain evidence="2">BB02</strain>
    </source>
</reference>
<feature type="signal peptide" evidence="1">
    <location>
        <begin position="1"/>
        <end position="27"/>
    </location>
</feature>
<dbReference type="AlphaFoldDB" id="A0A2C9LSR6"/>
<evidence type="ECO:0000256" key="1">
    <source>
        <dbReference type="SAM" id="SignalP"/>
    </source>
</evidence>
<keyword evidence="1" id="KW-0732">Signal</keyword>
<protein>
    <recommendedName>
        <fullName evidence="4">UPAR/Ly6 domain-containing protein</fullName>
    </recommendedName>
</protein>
<dbReference type="STRING" id="6526.A0A2C9LSR6"/>
<dbReference type="SUPFAM" id="SSF57302">
    <property type="entry name" value="Snake toxin-like"/>
    <property type="match status" value="1"/>
</dbReference>
<dbReference type="KEGG" id="bgt:106074593"/>
<feature type="chain" id="PRO_5012090134" description="UPAR/Ly6 domain-containing protein" evidence="1">
    <location>
        <begin position="28"/>
        <end position="144"/>
    </location>
</feature>
<dbReference type="Proteomes" id="UP000076420">
    <property type="component" value="Unassembled WGS sequence"/>
</dbReference>
<evidence type="ECO:0000313" key="2">
    <source>
        <dbReference type="EnsemblMetazoa" id="BGLB034576-PA"/>
    </source>
</evidence>
<proteinExistence type="predicted"/>
<organism evidence="2 3">
    <name type="scientific">Biomphalaria glabrata</name>
    <name type="common">Bloodfluke planorb</name>
    <name type="synonym">Freshwater snail</name>
    <dbReference type="NCBI Taxonomy" id="6526"/>
    <lineage>
        <taxon>Eukaryota</taxon>
        <taxon>Metazoa</taxon>
        <taxon>Spiralia</taxon>
        <taxon>Lophotrochozoa</taxon>
        <taxon>Mollusca</taxon>
        <taxon>Gastropoda</taxon>
        <taxon>Heterobranchia</taxon>
        <taxon>Euthyneura</taxon>
        <taxon>Panpulmonata</taxon>
        <taxon>Hygrophila</taxon>
        <taxon>Lymnaeoidea</taxon>
        <taxon>Planorbidae</taxon>
        <taxon>Biomphalaria</taxon>
    </lineage>
</organism>
<accession>A0A2C9LSR6</accession>
<dbReference type="EnsemblMetazoa" id="BGLB034576-RA">
    <property type="protein sequence ID" value="BGLB034576-PA"/>
    <property type="gene ID" value="BGLB034576"/>
</dbReference>
<dbReference type="InterPro" id="IPR045860">
    <property type="entry name" value="Snake_toxin-like_sf"/>
</dbReference>
<sequence>MISRGDCSLPVVLCLAFTLLVVQPCSTLQCYSCSQTTLSVLATRTCEMNVTAEPVIECSGQGSSCYVQSVKIGDQISSLVRGCNYQCEESCVKFNFLISTLTCTSCCSTDLCNTGSGAAQIRHLSTVLFGTAALGLLWARSIIL</sequence>
<evidence type="ECO:0000313" key="3">
    <source>
        <dbReference type="Proteomes" id="UP000076420"/>
    </source>
</evidence>
<gene>
    <name evidence="2" type="primary">106074593</name>
</gene>
<dbReference type="VEuPathDB" id="VectorBase:BGLB034576"/>
<evidence type="ECO:0008006" key="4">
    <source>
        <dbReference type="Google" id="ProtNLM"/>
    </source>
</evidence>